<feature type="non-terminal residue" evidence="1">
    <location>
        <position position="87"/>
    </location>
</feature>
<dbReference type="EMBL" id="AMCI01009109">
    <property type="protein sequence ID" value="EJW90015.1"/>
    <property type="molecule type" value="Genomic_DNA"/>
</dbReference>
<organism evidence="1">
    <name type="scientific">gut metagenome</name>
    <dbReference type="NCBI Taxonomy" id="749906"/>
    <lineage>
        <taxon>unclassified sequences</taxon>
        <taxon>metagenomes</taxon>
        <taxon>organismal metagenomes</taxon>
    </lineage>
</organism>
<accession>J9BQZ0</accession>
<gene>
    <name evidence="1" type="ORF">EVA_21878</name>
</gene>
<dbReference type="AlphaFoldDB" id="J9BQZ0"/>
<comment type="caution">
    <text evidence="1">The sequence shown here is derived from an EMBL/GenBank/DDBJ whole genome shotgun (WGS) entry which is preliminary data.</text>
</comment>
<reference evidence="1" key="1">
    <citation type="journal article" date="2012" name="PLoS ONE">
        <title>Gene sets for utilization of primary and secondary nutrition supplies in the distal gut of endangered iberian lynx.</title>
        <authorList>
            <person name="Alcaide M."/>
            <person name="Messina E."/>
            <person name="Richter M."/>
            <person name="Bargiela R."/>
            <person name="Peplies J."/>
            <person name="Huws S.A."/>
            <person name="Newbold C.J."/>
            <person name="Golyshin P.N."/>
            <person name="Simon M.A."/>
            <person name="Lopez G."/>
            <person name="Yakimov M.M."/>
            <person name="Ferrer M."/>
        </authorList>
    </citation>
    <scope>NUCLEOTIDE SEQUENCE</scope>
</reference>
<dbReference type="PROSITE" id="PS51257">
    <property type="entry name" value="PROKAR_LIPOPROTEIN"/>
    <property type="match status" value="1"/>
</dbReference>
<proteinExistence type="predicted"/>
<sequence>MKKMIAITLVSLLLLTGCGSQAQSATAPAAPQEETVSAPVQEGQRLHLTVVPEEGSLEAFPMPQGTEKTYGDITYAGVKDVRMQLVR</sequence>
<evidence type="ECO:0000313" key="1">
    <source>
        <dbReference type="EMBL" id="EJW90015.1"/>
    </source>
</evidence>
<protein>
    <submittedName>
        <fullName evidence="1">Secreted protein</fullName>
    </submittedName>
</protein>
<name>J9BQZ0_9ZZZZ</name>